<evidence type="ECO:0000256" key="5">
    <source>
        <dbReference type="SAM" id="MobiDB-lite"/>
    </source>
</evidence>
<feature type="compositionally biased region" description="Low complexity" evidence="5">
    <location>
        <begin position="165"/>
        <end position="178"/>
    </location>
</feature>
<feature type="compositionally biased region" description="Basic residues" evidence="5">
    <location>
        <begin position="294"/>
        <end position="303"/>
    </location>
</feature>
<dbReference type="Proteomes" id="UP001318040">
    <property type="component" value="Chromosome 18"/>
</dbReference>
<evidence type="ECO:0000256" key="3">
    <source>
        <dbReference type="ARBA" id="ARBA00038122"/>
    </source>
</evidence>
<proteinExistence type="inferred from homology"/>
<dbReference type="Gene3D" id="1.25.40.20">
    <property type="entry name" value="Ankyrin repeat-containing domain"/>
    <property type="match status" value="1"/>
</dbReference>
<evidence type="ECO:0000313" key="7">
    <source>
        <dbReference type="Proteomes" id="UP001318040"/>
    </source>
</evidence>
<dbReference type="PANTHER" id="PTHR14491">
    <property type="entry name" value="SOSONDOWAH, ISOFORM G"/>
    <property type="match status" value="1"/>
</dbReference>
<organism evidence="7 8">
    <name type="scientific">Petromyzon marinus</name>
    <name type="common">Sea lamprey</name>
    <dbReference type="NCBI Taxonomy" id="7757"/>
    <lineage>
        <taxon>Eukaryota</taxon>
        <taxon>Metazoa</taxon>
        <taxon>Chordata</taxon>
        <taxon>Craniata</taxon>
        <taxon>Vertebrata</taxon>
        <taxon>Cyclostomata</taxon>
        <taxon>Hyperoartia</taxon>
        <taxon>Petromyzontiformes</taxon>
        <taxon>Petromyzontidae</taxon>
        <taxon>Petromyzon</taxon>
    </lineage>
</organism>
<evidence type="ECO:0000256" key="1">
    <source>
        <dbReference type="ARBA" id="ARBA00022737"/>
    </source>
</evidence>
<name>A0AAJ7T6I0_PETMA</name>
<dbReference type="PROSITE" id="PS50297">
    <property type="entry name" value="ANK_REP_REGION"/>
    <property type="match status" value="2"/>
</dbReference>
<dbReference type="PANTHER" id="PTHR14491:SF7">
    <property type="entry name" value="SOSONDOWAH, ISOFORM G"/>
    <property type="match status" value="1"/>
</dbReference>
<feature type="compositionally biased region" description="Gly residues" evidence="5">
    <location>
        <begin position="523"/>
        <end position="533"/>
    </location>
</feature>
<dbReference type="SUPFAM" id="SSF48403">
    <property type="entry name" value="Ankyrin repeat"/>
    <property type="match status" value="1"/>
</dbReference>
<protein>
    <submittedName>
        <fullName evidence="8">LOW QUALITY PROTEIN: ankyrin repeat domain-containing protein SOWAHB-like</fullName>
    </submittedName>
</protein>
<dbReference type="SMART" id="SM00248">
    <property type="entry name" value="ANK"/>
    <property type="match status" value="2"/>
</dbReference>
<feature type="region of interest" description="Disordered" evidence="5">
    <location>
        <begin position="259"/>
        <end position="311"/>
    </location>
</feature>
<dbReference type="Pfam" id="PF12796">
    <property type="entry name" value="Ank_2"/>
    <property type="match status" value="1"/>
</dbReference>
<evidence type="ECO:0000256" key="2">
    <source>
        <dbReference type="ARBA" id="ARBA00023043"/>
    </source>
</evidence>
<feature type="region of interest" description="Disordered" evidence="5">
    <location>
        <begin position="86"/>
        <end position="242"/>
    </location>
</feature>
<evidence type="ECO:0000259" key="6">
    <source>
        <dbReference type="Pfam" id="PF25877"/>
    </source>
</evidence>
<feature type="region of interest" description="Disordered" evidence="5">
    <location>
        <begin position="554"/>
        <end position="588"/>
    </location>
</feature>
<feature type="repeat" description="ANK" evidence="4">
    <location>
        <begin position="422"/>
        <end position="443"/>
    </location>
</feature>
<feature type="compositionally biased region" description="Basic residues" evidence="5">
    <location>
        <begin position="154"/>
        <end position="164"/>
    </location>
</feature>
<feature type="repeat" description="ANK" evidence="4">
    <location>
        <begin position="382"/>
        <end position="404"/>
    </location>
</feature>
<dbReference type="RefSeq" id="XP_032812140.1">
    <property type="nucleotide sequence ID" value="XM_032956249.1"/>
</dbReference>
<dbReference type="InterPro" id="IPR058889">
    <property type="entry name" value="WHD_SOWAHA-C"/>
</dbReference>
<keyword evidence="2 4" id="KW-0040">ANK repeat</keyword>
<dbReference type="Pfam" id="PF25877">
    <property type="entry name" value="WHD_SOWAH"/>
    <property type="match status" value="1"/>
</dbReference>
<evidence type="ECO:0000313" key="8">
    <source>
        <dbReference type="RefSeq" id="XP_032812140.1"/>
    </source>
</evidence>
<dbReference type="PROSITE" id="PS50088">
    <property type="entry name" value="ANK_REPEAT"/>
    <property type="match status" value="2"/>
</dbReference>
<dbReference type="AlphaFoldDB" id="A0AAJ7T6I0"/>
<reference evidence="8" key="1">
    <citation type="submission" date="2025-08" db="UniProtKB">
        <authorList>
            <consortium name="RefSeq"/>
        </authorList>
    </citation>
    <scope>IDENTIFICATION</scope>
    <source>
        <tissue evidence="8">Sperm</tissue>
    </source>
</reference>
<keyword evidence="7" id="KW-1185">Reference proteome</keyword>
<gene>
    <name evidence="8" type="primary">LOC116943460</name>
</gene>
<keyword evidence="1" id="KW-0677">Repeat</keyword>
<feature type="domain" description="SOWAHA-C winged helix-turn-helix" evidence="6">
    <location>
        <begin position="13"/>
        <end position="81"/>
    </location>
</feature>
<evidence type="ECO:0000256" key="4">
    <source>
        <dbReference type="PROSITE-ProRule" id="PRU00023"/>
    </source>
</evidence>
<dbReference type="InterPro" id="IPR002110">
    <property type="entry name" value="Ankyrin_rpt"/>
</dbReference>
<comment type="similarity">
    <text evidence="3">Belongs to the SOWAH family.</text>
</comment>
<sequence length="588" mass="62822">MGCPLGTMGDEPEFSQDGVLNFLVEAGGRAANTELLHRFRGALGEPSARELFKGFVNAVGLVKQEDGAKYVVLKKKYKQHWWCASRQRGSTGRGQPRPTTEEEEMNAPMGPSPLGAAARPWGAIRSSRQRPRPRPSSRWWPRARQGGGVPLRRATSRPRRRRWHAAAPADASSQAVSSQGHAAASAEEDEGTTTPGSRSEAAEAEGSGSQDVGRPGGATAERRGAEGSRGQAVQTVRARRRSRVERELPLLLLLPELTPGEELGEGPFKTTSKKKLSAGSARPRVAPSEEATTPRRRRLRPRAHSSPPTLAAAAIQTPNPWARLEPARMTLRGGGGSSFGAPLALEPVEHEWIVSAAAGDWSNLHGLLLGEPSLALRRDPLTGYTALHWAAKHGKADMVPVLVQAAESSAGTADDVNVRSHGGYTALHLAAMHGHTDVAKMLVGAYEANVNARDYSGRKPWHYLGQDASWEIRELLEAPAGDGAERPAATEAARRKLPRPYLGSLRIPAGHGGGAGSDDEADGGGGGGGGGGNFLRDMQLMRRQSFAKLLKAPMNKKRHKTQIIHSSSSVRETRAKEEGDLPVGKVAL</sequence>
<accession>A0AAJ7T6I0</accession>
<dbReference type="InterPro" id="IPR036770">
    <property type="entry name" value="Ankyrin_rpt-contain_sf"/>
</dbReference>
<dbReference type="KEGG" id="pmrn:116943460"/>
<feature type="region of interest" description="Disordered" evidence="5">
    <location>
        <begin position="501"/>
        <end position="535"/>
    </location>
</feature>